<dbReference type="EMBL" id="FRBL01000005">
    <property type="protein sequence ID" value="SHL85008.1"/>
    <property type="molecule type" value="Genomic_DNA"/>
</dbReference>
<dbReference type="STRING" id="1419482.SAMN05444266_105213"/>
<evidence type="ECO:0000313" key="2">
    <source>
        <dbReference type="EMBL" id="SHL85008.1"/>
    </source>
</evidence>
<dbReference type="RefSeq" id="WP_073081951.1">
    <property type="nucleotide sequence ID" value="NZ_FRBL01000005.1"/>
</dbReference>
<keyword evidence="3" id="KW-1185">Reference proteome</keyword>
<dbReference type="Proteomes" id="UP000184420">
    <property type="component" value="Unassembled WGS sequence"/>
</dbReference>
<gene>
    <name evidence="2" type="ORF">SAMN05444266_105213</name>
</gene>
<evidence type="ECO:0000313" key="3">
    <source>
        <dbReference type="Proteomes" id="UP000184420"/>
    </source>
</evidence>
<reference evidence="2 3" key="1">
    <citation type="submission" date="2016-11" db="EMBL/GenBank/DDBJ databases">
        <authorList>
            <person name="Jaros S."/>
            <person name="Januszkiewicz K."/>
            <person name="Wedrychowicz H."/>
        </authorList>
    </citation>
    <scope>NUCLEOTIDE SEQUENCE [LARGE SCALE GENOMIC DNA]</scope>
    <source>
        <strain evidence="2 3">DSM 27406</strain>
    </source>
</reference>
<dbReference type="InterPro" id="IPR024775">
    <property type="entry name" value="DinB-like"/>
</dbReference>
<organism evidence="2 3">
    <name type="scientific">Chitinophaga jiangningensis</name>
    <dbReference type="NCBI Taxonomy" id="1419482"/>
    <lineage>
        <taxon>Bacteria</taxon>
        <taxon>Pseudomonadati</taxon>
        <taxon>Bacteroidota</taxon>
        <taxon>Chitinophagia</taxon>
        <taxon>Chitinophagales</taxon>
        <taxon>Chitinophagaceae</taxon>
        <taxon>Chitinophaga</taxon>
    </lineage>
</organism>
<accession>A0A1M7E073</accession>
<dbReference type="AlphaFoldDB" id="A0A1M7E073"/>
<protein>
    <submittedName>
        <fullName evidence="2">DinB superfamily protein</fullName>
    </submittedName>
</protein>
<dbReference type="OrthoDB" id="1524454at2"/>
<name>A0A1M7E073_9BACT</name>
<proteinExistence type="predicted"/>
<feature type="domain" description="DinB-like" evidence="1">
    <location>
        <begin position="17"/>
        <end position="183"/>
    </location>
</feature>
<dbReference type="InterPro" id="IPR034660">
    <property type="entry name" value="DinB/YfiT-like"/>
</dbReference>
<dbReference type="Pfam" id="PF12867">
    <property type="entry name" value="DinB_2"/>
    <property type="match status" value="1"/>
</dbReference>
<sequence>MAPVNSQQFLQQLKNQVTTARALAETYFGGQTDATLLQQPQPDSWSAIQCLEHLNSYGRFYLPALGKAIEQAVIKGTRADAAFRSGLVGGWFTRLMLPDASGKPKSKMQAPKDHQPTPRLSADKVLKEFIEQQIEMESLLVAATRINLEKVKVPTSLSSFIRMSAGDTFAFLIAHMQRHLRQAERAIAAATHS</sequence>
<evidence type="ECO:0000259" key="1">
    <source>
        <dbReference type="Pfam" id="PF12867"/>
    </source>
</evidence>
<dbReference type="SUPFAM" id="SSF109854">
    <property type="entry name" value="DinB/YfiT-like putative metalloenzymes"/>
    <property type="match status" value="1"/>
</dbReference>
<dbReference type="Gene3D" id="1.20.120.450">
    <property type="entry name" value="dinb family like domain"/>
    <property type="match status" value="1"/>
</dbReference>